<keyword evidence="7" id="KW-0472">Membrane</keyword>
<dbReference type="Pfam" id="PF00129">
    <property type="entry name" value="MHC_I"/>
    <property type="match status" value="1"/>
</dbReference>
<evidence type="ECO:0000256" key="1">
    <source>
        <dbReference type="ARBA" id="ARBA00004479"/>
    </source>
</evidence>
<dbReference type="GeneID" id="103049870"/>
<evidence type="ECO:0000313" key="12">
    <source>
        <dbReference type="Proteomes" id="UP000695026"/>
    </source>
</evidence>
<dbReference type="AlphaFoldDB" id="A0A9F5IWQ2"/>
<dbReference type="GO" id="GO:0005615">
    <property type="term" value="C:extracellular space"/>
    <property type="evidence" value="ECO:0007669"/>
    <property type="project" value="TreeGrafter"/>
</dbReference>
<evidence type="ECO:0000256" key="10">
    <source>
        <dbReference type="SAM" id="SignalP"/>
    </source>
</evidence>
<proteinExistence type="predicted"/>
<name>A0A9F5IWQ2_PYTBI</name>
<evidence type="ECO:0000256" key="9">
    <source>
        <dbReference type="ARBA" id="ARBA00023180"/>
    </source>
</evidence>
<dbReference type="PANTHER" id="PTHR16675">
    <property type="entry name" value="MHC CLASS I-RELATED"/>
    <property type="match status" value="1"/>
</dbReference>
<protein>
    <submittedName>
        <fullName evidence="13">H-2 class I histocompatibility antigen, Q9 alpha chain-like</fullName>
    </submittedName>
</protein>
<feature type="chain" id="PRO_5039947353" evidence="10">
    <location>
        <begin position="25"/>
        <end position="117"/>
    </location>
</feature>
<organism evidence="12 13">
    <name type="scientific">Python bivittatus</name>
    <name type="common">Burmese python</name>
    <name type="synonym">Python molurus bivittatus</name>
    <dbReference type="NCBI Taxonomy" id="176946"/>
    <lineage>
        <taxon>Eukaryota</taxon>
        <taxon>Metazoa</taxon>
        <taxon>Chordata</taxon>
        <taxon>Craniata</taxon>
        <taxon>Vertebrata</taxon>
        <taxon>Euteleostomi</taxon>
        <taxon>Lepidosauria</taxon>
        <taxon>Squamata</taxon>
        <taxon>Bifurcata</taxon>
        <taxon>Unidentata</taxon>
        <taxon>Episquamata</taxon>
        <taxon>Toxicofera</taxon>
        <taxon>Serpentes</taxon>
        <taxon>Henophidia</taxon>
        <taxon>Pythonidae</taxon>
        <taxon>Python</taxon>
    </lineage>
</organism>
<evidence type="ECO:0000313" key="13">
    <source>
        <dbReference type="RefSeq" id="XP_025032979.1"/>
    </source>
</evidence>
<dbReference type="InterPro" id="IPR037055">
    <property type="entry name" value="MHC_I-like_Ag-recog_sf"/>
</dbReference>
<dbReference type="InterPro" id="IPR011161">
    <property type="entry name" value="MHC_I-like_Ag-recog"/>
</dbReference>
<keyword evidence="2" id="KW-0490">MHC I</keyword>
<feature type="signal peptide" evidence="10">
    <location>
        <begin position="1"/>
        <end position="24"/>
    </location>
</feature>
<keyword evidence="4 10" id="KW-0732">Signal</keyword>
<dbReference type="PANTHER" id="PTHR16675:SF242">
    <property type="entry name" value="MAJOR HISTOCOMPATIBILITY COMPLEX CLASS I-RELATED GENE PROTEIN"/>
    <property type="match status" value="1"/>
</dbReference>
<keyword evidence="8" id="KW-1015">Disulfide bond</keyword>
<feature type="domain" description="MHC class I-like antigen recognition-like" evidence="11">
    <location>
        <begin position="27"/>
        <end position="116"/>
    </location>
</feature>
<evidence type="ECO:0000256" key="3">
    <source>
        <dbReference type="ARBA" id="ARBA00022692"/>
    </source>
</evidence>
<dbReference type="Proteomes" id="UP000695026">
    <property type="component" value="Unplaced"/>
</dbReference>
<evidence type="ECO:0000256" key="8">
    <source>
        <dbReference type="ARBA" id="ARBA00023157"/>
    </source>
</evidence>
<dbReference type="InterPro" id="IPR050208">
    <property type="entry name" value="MHC_class-I_related"/>
</dbReference>
<dbReference type="GO" id="GO:0042612">
    <property type="term" value="C:MHC class I protein complex"/>
    <property type="evidence" value="ECO:0007669"/>
    <property type="project" value="UniProtKB-KW"/>
</dbReference>
<evidence type="ECO:0000256" key="2">
    <source>
        <dbReference type="ARBA" id="ARBA00022451"/>
    </source>
</evidence>
<keyword evidence="5" id="KW-0391">Immunity</keyword>
<sequence length="117" mass="13608">MALRSVSLWLRVLAVVALLESCFGSSSHSMKYFFTSMSDPSQGLPHFVIPGYVDDQVFVYYDSNTRKMQPRVSWMEEVGKEDPQYWETQTQRARGNEEVFRANLEIARIRYNQSEGE</sequence>
<evidence type="ECO:0000256" key="4">
    <source>
        <dbReference type="ARBA" id="ARBA00022729"/>
    </source>
</evidence>
<dbReference type="SUPFAM" id="SSF54452">
    <property type="entry name" value="MHC antigen-recognition domain"/>
    <property type="match status" value="1"/>
</dbReference>
<dbReference type="RefSeq" id="XP_025032979.1">
    <property type="nucleotide sequence ID" value="XM_025177211.1"/>
</dbReference>
<dbReference type="GO" id="GO:0006955">
    <property type="term" value="P:immune response"/>
    <property type="evidence" value="ECO:0007669"/>
    <property type="project" value="TreeGrafter"/>
</dbReference>
<keyword evidence="3" id="KW-0812">Transmembrane</keyword>
<dbReference type="OMA" id="GEWPQPG"/>
<accession>A0A9F5IWQ2</accession>
<keyword evidence="12" id="KW-1185">Reference proteome</keyword>
<evidence type="ECO:0000256" key="6">
    <source>
        <dbReference type="ARBA" id="ARBA00022989"/>
    </source>
</evidence>
<dbReference type="GO" id="GO:0002474">
    <property type="term" value="P:antigen processing and presentation of peptide antigen via MHC class I"/>
    <property type="evidence" value="ECO:0007669"/>
    <property type="project" value="UniProtKB-KW"/>
</dbReference>
<dbReference type="InterPro" id="IPR011162">
    <property type="entry name" value="MHC_I/II-like_Ag-recog"/>
</dbReference>
<gene>
    <name evidence="13" type="primary">LOC103049870</name>
</gene>
<keyword evidence="9" id="KW-0325">Glycoprotein</keyword>
<keyword evidence="6" id="KW-1133">Transmembrane helix</keyword>
<dbReference type="OrthoDB" id="8936120at2759"/>
<evidence type="ECO:0000256" key="5">
    <source>
        <dbReference type="ARBA" id="ARBA00022859"/>
    </source>
</evidence>
<dbReference type="Gene3D" id="3.30.500.10">
    <property type="entry name" value="MHC class I-like antigen recognition-like"/>
    <property type="match status" value="1"/>
</dbReference>
<reference evidence="13" key="1">
    <citation type="submission" date="2025-08" db="UniProtKB">
        <authorList>
            <consortium name="RefSeq"/>
        </authorList>
    </citation>
    <scope>IDENTIFICATION</scope>
    <source>
        <tissue evidence="13">Liver</tissue>
    </source>
</reference>
<evidence type="ECO:0000259" key="11">
    <source>
        <dbReference type="Pfam" id="PF00129"/>
    </source>
</evidence>
<dbReference type="GO" id="GO:0009897">
    <property type="term" value="C:external side of plasma membrane"/>
    <property type="evidence" value="ECO:0007669"/>
    <property type="project" value="TreeGrafter"/>
</dbReference>
<dbReference type="KEGG" id="pbi:103049870"/>
<evidence type="ECO:0000256" key="7">
    <source>
        <dbReference type="ARBA" id="ARBA00023136"/>
    </source>
</evidence>
<comment type="subcellular location">
    <subcellularLocation>
        <location evidence="1">Membrane</location>
        <topology evidence="1">Single-pass type I membrane protein</topology>
    </subcellularLocation>
</comment>